<dbReference type="EMBL" id="NXLT01000011">
    <property type="protein sequence ID" value="RDU65832.1"/>
    <property type="molecule type" value="Genomic_DNA"/>
</dbReference>
<evidence type="ECO:0000256" key="2">
    <source>
        <dbReference type="ARBA" id="ARBA00022980"/>
    </source>
</evidence>
<sequence length="133" mass="14322">MALENIKPAKGSVKDIKRVGRGQGSGMGKTSTRGGKGQTARTGYKAKRGFEGGQQPLQRRLPKVGFTSRVSKPYVVNADKVSVLDSLTEITMVSLREKITIPSYVTRVKIIGTKAKTLVAKIKDESITTSGNK</sequence>
<dbReference type="SUPFAM" id="SSF52080">
    <property type="entry name" value="Ribosomal proteins L15p and L18e"/>
    <property type="match status" value="1"/>
</dbReference>
<keyword evidence="3 4" id="KW-0687">Ribonucleoprotein</keyword>
<evidence type="ECO:0000256" key="1">
    <source>
        <dbReference type="ARBA" id="ARBA00007320"/>
    </source>
</evidence>
<keyword evidence="4" id="KW-0694">RNA-binding</keyword>
<name>A0A3D8IKQ6_9HELI</name>
<comment type="caution">
    <text evidence="6">The sequence shown here is derived from an EMBL/GenBank/DDBJ whole genome shotgun (WGS) entry which is preliminary data.</text>
</comment>
<protein>
    <recommendedName>
        <fullName evidence="4">Large ribosomal subunit protein uL15</fullName>
    </recommendedName>
</protein>
<evidence type="ECO:0000313" key="6">
    <source>
        <dbReference type="EMBL" id="RDU65832.1"/>
    </source>
</evidence>
<dbReference type="AlphaFoldDB" id="A0A3D8IKQ6"/>
<comment type="function">
    <text evidence="4">Binds to the 23S rRNA.</text>
</comment>
<evidence type="ECO:0000256" key="4">
    <source>
        <dbReference type="HAMAP-Rule" id="MF_01341"/>
    </source>
</evidence>
<evidence type="ECO:0000256" key="5">
    <source>
        <dbReference type="SAM" id="MobiDB-lite"/>
    </source>
</evidence>
<dbReference type="OrthoDB" id="9810293at2"/>
<proteinExistence type="inferred from homology"/>
<feature type="region of interest" description="Disordered" evidence="5">
    <location>
        <begin position="18"/>
        <end position="57"/>
    </location>
</feature>
<dbReference type="PANTHER" id="PTHR12934:SF11">
    <property type="entry name" value="LARGE RIBOSOMAL SUBUNIT PROTEIN UL15M"/>
    <property type="match status" value="1"/>
</dbReference>
<dbReference type="InterPro" id="IPR036227">
    <property type="entry name" value="Ribosomal_uL15/eL18_sf"/>
</dbReference>
<dbReference type="InterPro" id="IPR005749">
    <property type="entry name" value="Ribosomal_uL15_bac-type"/>
</dbReference>
<dbReference type="RefSeq" id="WP_115571641.1">
    <property type="nucleotide sequence ID" value="NZ_NXLT01000011.1"/>
</dbReference>
<dbReference type="NCBIfam" id="TIGR01071">
    <property type="entry name" value="rplO_bact"/>
    <property type="match status" value="1"/>
</dbReference>
<keyword evidence="4" id="KW-0699">rRNA-binding</keyword>
<dbReference type="GO" id="GO:0022625">
    <property type="term" value="C:cytosolic large ribosomal subunit"/>
    <property type="evidence" value="ECO:0007669"/>
    <property type="project" value="TreeGrafter"/>
</dbReference>
<dbReference type="GO" id="GO:0006412">
    <property type="term" value="P:translation"/>
    <property type="evidence" value="ECO:0007669"/>
    <property type="project" value="UniProtKB-UniRule"/>
</dbReference>
<dbReference type="GO" id="GO:0003735">
    <property type="term" value="F:structural constituent of ribosome"/>
    <property type="evidence" value="ECO:0007669"/>
    <property type="project" value="InterPro"/>
</dbReference>
<dbReference type="Proteomes" id="UP000256514">
    <property type="component" value="Unassembled WGS sequence"/>
</dbReference>
<reference evidence="6 7" key="1">
    <citation type="submission" date="2018-04" db="EMBL/GenBank/DDBJ databases">
        <title>Novel Campyloabacter and Helicobacter Species and Strains.</title>
        <authorList>
            <person name="Mannion A.J."/>
            <person name="Shen Z."/>
            <person name="Fox J.G."/>
        </authorList>
    </citation>
    <scope>NUCLEOTIDE SEQUENCE [LARGE SCALE GENOMIC DNA]</scope>
    <source>
        <strain evidence="6 7">MIT 12-6600</strain>
    </source>
</reference>
<organism evidence="6 7">
    <name type="scientific">Helicobacter equorum</name>
    <dbReference type="NCBI Taxonomy" id="361872"/>
    <lineage>
        <taxon>Bacteria</taxon>
        <taxon>Pseudomonadati</taxon>
        <taxon>Campylobacterota</taxon>
        <taxon>Epsilonproteobacteria</taxon>
        <taxon>Campylobacterales</taxon>
        <taxon>Helicobacteraceae</taxon>
        <taxon>Helicobacter</taxon>
    </lineage>
</organism>
<dbReference type="GO" id="GO:0019843">
    <property type="term" value="F:rRNA binding"/>
    <property type="evidence" value="ECO:0007669"/>
    <property type="project" value="UniProtKB-UniRule"/>
</dbReference>
<dbReference type="PANTHER" id="PTHR12934">
    <property type="entry name" value="50S RIBOSOMAL PROTEIN L15"/>
    <property type="match status" value="1"/>
</dbReference>
<accession>A0A3D8IKQ6</accession>
<dbReference type="InterPro" id="IPR030878">
    <property type="entry name" value="Ribosomal_uL15"/>
</dbReference>
<evidence type="ECO:0000313" key="7">
    <source>
        <dbReference type="Proteomes" id="UP000256514"/>
    </source>
</evidence>
<comment type="similarity">
    <text evidence="1 4">Belongs to the universal ribosomal protein uL15 family.</text>
</comment>
<dbReference type="HAMAP" id="MF_01341">
    <property type="entry name" value="Ribosomal_uL15"/>
    <property type="match status" value="1"/>
</dbReference>
<keyword evidence="2 4" id="KW-0689">Ribosomal protein</keyword>
<comment type="subunit">
    <text evidence="4">Part of the 50S ribosomal subunit.</text>
</comment>
<gene>
    <name evidence="4" type="primary">rplO</name>
    <name evidence="6" type="ORF">CQA54_08385</name>
</gene>
<keyword evidence="7" id="KW-1185">Reference proteome</keyword>
<evidence type="ECO:0000256" key="3">
    <source>
        <dbReference type="ARBA" id="ARBA00023274"/>
    </source>
</evidence>